<sequence>MLRRCGWCISVDCMNLDATLAAVAATPRLLVVSDYDGTLAEFNTDAYAVSTNPTAERALKELAALPDTEVAILSGRHTEGLKQVTGFDETDLILAGSHGAESNIGKIRALTAEQQAVLDQITTTFEELAAQVEGAFVEYKPYHRVLHLIRATDESKAAEIYERASHADIPGAHLKPGKWIVEGAAIDMTKGTWITIARKQLGATAVIFVGDDRTDEDGFAVLGPGDLSVKVGPGDTKAQYRVPDVSGAGEFFAQLAAARRANGGAGVEGNV</sequence>
<reference evidence="4 5" key="1">
    <citation type="submission" date="2018-06" db="EMBL/GenBank/DDBJ databases">
        <authorList>
            <consortium name="Pathogen Informatics"/>
            <person name="Doyle S."/>
        </authorList>
    </citation>
    <scope>NUCLEOTIDE SEQUENCE [LARGE SCALE GENOMIC DNA]</scope>
    <source>
        <strain evidence="4 5">NCTC10254</strain>
    </source>
</reference>
<protein>
    <recommendedName>
        <fullName evidence="3">Trehalose 6-phosphate phosphatase</fullName>
        <ecNumber evidence="3">3.1.3.12</ecNumber>
    </recommendedName>
</protein>
<evidence type="ECO:0000313" key="4">
    <source>
        <dbReference type="EMBL" id="SPW28491.1"/>
    </source>
</evidence>
<dbReference type="Gene3D" id="3.40.50.1000">
    <property type="entry name" value="HAD superfamily/HAD-like"/>
    <property type="match status" value="1"/>
</dbReference>
<comment type="function">
    <text evidence="2 3">Removes the phosphate from trehalose 6-phosphate to produce free trehalose.</text>
</comment>
<comment type="caution">
    <text evidence="4">The sequence shown here is derived from an EMBL/GenBank/DDBJ whole genome shotgun (WGS) entry which is preliminary data.</text>
</comment>
<dbReference type="EC" id="3.1.3.12" evidence="3"/>
<keyword evidence="1 3" id="KW-0378">Hydrolase</keyword>
<comment type="cofactor">
    <cofactor evidence="3">
        <name>Mg(2+)</name>
        <dbReference type="ChEBI" id="CHEBI:18420"/>
    </cofactor>
</comment>
<dbReference type="GO" id="GO:0046872">
    <property type="term" value="F:metal ion binding"/>
    <property type="evidence" value="ECO:0007669"/>
    <property type="project" value="UniProtKB-KW"/>
</dbReference>
<comment type="pathway">
    <text evidence="3">Glycan biosynthesis; trehalose biosynthesis.</text>
</comment>
<gene>
    <name evidence="4" type="primary">otsB</name>
    <name evidence="4" type="ORF">NCTC10254_01437</name>
</gene>
<dbReference type="InterPro" id="IPR036412">
    <property type="entry name" value="HAD-like_sf"/>
</dbReference>
<evidence type="ECO:0000256" key="1">
    <source>
        <dbReference type="ARBA" id="ARBA00022801"/>
    </source>
</evidence>
<name>A0A8B4H7C5_9CORY</name>
<dbReference type="InterPro" id="IPR044651">
    <property type="entry name" value="OTSB-like"/>
</dbReference>
<dbReference type="InterPro" id="IPR023214">
    <property type="entry name" value="HAD_sf"/>
</dbReference>
<dbReference type="AlphaFoldDB" id="A0A8B4H7C5"/>
<evidence type="ECO:0000313" key="5">
    <source>
        <dbReference type="Proteomes" id="UP000249886"/>
    </source>
</evidence>
<organism evidence="4 5">
    <name type="scientific">Corynebacterium matruchotii</name>
    <dbReference type="NCBI Taxonomy" id="43768"/>
    <lineage>
        <taxon>Bacteria</taxon>
        <taxon>Bacillati</taxon>
        <taxon>Actinomycetota</taxon>
        <taxon>Actinomycetes</taxon>
        <taxon>Mycobacteriales</taxon>
        <taxon>Corynebacteriaceae</taxon>
        <taxon>Corynebacterium</taxon>
    </lineage>
</organism>
<keyword evidence="3" id="KW-0479">Metal-binding</keyword>
<comment type="catalytic activity">
    <reaction evidence="3">
        <text>alpha,alpha-trehalose 6-phosphate + H2O = alpha,alpha-trehalose + phosphate</text>
        <dbReference type="Rhea" id="RHEA:23420"/>
        <dbReference type="ChEBI" id="CHEBI:15377"/>
        <dbReference type="ChEBI" id="CHEBI:16551"/>
        <dbReference type="ChEBI" id="CHEBI:43474"/>
        <dbReference type="ChEBI" id="CHEBI:58429"/>
        <dbReference type="EC" id="3.1.3.12"/>
    </reaction>
</comment>
<dbReference type="UniPathway" id="UPA00299"/>
<comment type="similarity">
    <text evidence="3">Belongs to the trehalose phosphatase family.</text>
</comment>
<dbReference type="Gene3D" id="3.30.70.1020">
    <property type="entry name" value="Trehalose-6-phosphate phosphatase related protein, domain 2"/>
    <property type="match status" value="1"/>
</dbReference>
<evidence type="ECO:0000256" key="3">
    <source>
        <dbReference type="RuleBase" id="RU361117"/>
    </source>
</evidence>
<dbReference type="GO" id="GO:0004805">
    <property type="term" value="F:trehalose-phosphatase activity"/>
    <property type="evidence" value="ECO:0007669"/>
    <property type="project" value="UniProtKB-EC"/>
</dbReference>
<dbReference type="SUPFAM" id="SSF56784">
    <property type="entry name" value="HAD-like"/>
    <property type="match status" value="1"/>
</dbReference>
<dbReference type="InterPro" id="IPR003337">
    <property type="entry name" value="Trehalose_PPase"/>
</dbReference>
<keyword evidence="3" id="KW-0460">Magnesium</keyword>
<dbReference type="PANTHER" id="PTHR43768:SF3">
    <property type="entry name" value="TREHALOSE 6-PHOSPHATE PHOSPHATASE"/>
    <property type="match status" value="1"/>
</dbReference>
<evidence type="ECO:0000256" key="2">
    <source>
        <dbReference type="ARBA" id="ARBA00024179"/>
    </source>
</evidence>
<dbReference type="NCBIfam" id="TIGR00685">
    <property type="entry name" value="T6PP"/>
    <property type="match status" value="1"/>
</dbReference>
<dbReference type="GO" id="GO:0005992">
    <property type="term" value="P:trehalose biosynthetic process"/>
    <property type="evidence" value="ECO:0007669"/>
    <property type="project" value="UniProtKB-UniPathway"/>
</dbReference>
<dbReference type="PANTHER" id="PTHR43768">
    <property type="entry name" value="TREHALOSE 6-PHOSPHATE PHOSPHATASE"/>
    <property type="match status" value="1"/>
</dbReference>
<dbReference type="Proteomes" id="UP000249886">
    <property type="component" value="Unassembled WGS sequence"/>
</dbReference>
<dbReference type="EMBL" id="UARK01000011">
    <property type="protein sequence ID" value="SPW28491.1"/>
    <property type="molecule type" value="Genomic_DNA"/>
</dbReference>
<accession>A0A8B4H7C5</accession>
<proteinExistence type="inferred from homology"/>
<dbReference type="Pfam" id="PF02358">
    <property type="entry name" value="Trehalose_PPase"/>
    <property type="match status" value="1"/>
</dbReference>